<name>A0A6M3YNB5_9CAUD</name>
<dbReference type="EMBL" id="MT345684">
    <property type="protein sequence ID" value="QJI53335.1"/>
    <property type="molecule type" value="Genomic_DNA"/>
</dbReference>
<accession>A0A6M3YNB5</accession>
<proteinExistence type="predicted"/>
<sequence length="127" mass="14295">MSDPNFFNFKMEGETPDPRRLQLSIDGNPIKGAREVIVRGGISGYTNVVVEMEACLSVDVCAAYFVKTEFDDDLYNRVSTCLVDVCMGTEKENQGVELTAEVLKLDRDGRVKFVEDLMCELRQRVGF</sequence>
<gene>
    <name evidence="1" type="ORF">vBAcoSR7M_13</name>
</gene>
<protein>
    <submittedName>
        <fullName evidence="1">Uncharacterized protein</fullName>
    </submittedName>
</protein>
<keyword evidence="2" id="KW-1185">Reference proteome</keyword>
<reference evidence="2" key="1">
    <citation type="submission" date="2020-04" db="EMBL/GenBank/DDBJ databases">
        <authorList>
            <person name="Ma R."/>
            <person name="Lai J."/>
            <person name="Yang Y."/>
            <person name="Jiao N."/>
            <person name="Zhang R."/>
        </authorList>
    </citation>
    <scope>NUCLEOTIDE SEQUENCE [LARGE SCALE GENOMIC DNA]</scope>
</reference>
<evidence type="ECO:0000313" key="1">
    <source>
        <dbReference type="EMBL" id="QJI53335.1"/>
    </source>
</evidence>
<organism evidence="1 2">
    <name type="scientific">Alteromonas phage vB_AcoS-R7M</name>
    <dbReference type="NCBI Taxonomy" id="2729541"/>
    <lineage>
        <taxon>Viruses</taxon>
        <taxon>Duplodnaviria</taxon>
        <taxon>Heunggongvirae</taxon>
        <taxon>Uroviricota</taxon>
        <taxon>Caudoviricetes</taxon>
        <taxon>Queuovirinae</taxon>
        <taxon>Amoyvirus</taxon>
        <taxon>Amoyvirus R7M</taxon>
    </lineage>
</organism>
<dbReference type="Proteomes" id="UP000503037">
    <property type="component" value="Segment"/>
</dbReference>
<evidence type="ECO:0000313" key="2">
    <source>
        <dbReference type="Proteomes" id="UP000503037"/>
    </source>
</evidence>